<organism evidence="1 2">
    <name type="scientific">Limnoraphis robusta CS-951</name>
    <dbReference type="NCBI Taxonomy" id="1637645"/>
    <lineage>
        <taxon>Bacteria</taxon>
        <taxon>Bacillati</taxon>
        <taxon>Cyanobacteriota</taxon>
        <taxon>Cyanophyceae</taxon>
        <taxon>Oscillatoriophycideae</taxon>
        <taxon>Oscillatoriales</taxon>
        <taxon>Sirenicapillariaceae</taxon>
        <taxon>Limnoraphis</taxon>
    </lineage>
</organism>
<dbReference type="PROSITE" id="PS51257">
    <property type="entry name" value="PROKAR_LIPOPROTEIN"/>
    <property type="match status" value="1"/>
</dbReference>
<evidence type="ECO:0000313" key="1">
    <source>
        <dbReference type="EMBL" id="KKD37770.1"/>
    </source>
</evidence>
<dbReference type="EMBL" id="LATL02000163">
    <property type="protein sequence ID" value="KKD37770.1"/>
    <property type="molecule type" value="Genomic_DNA"/>
</dbReference>
<accession>A0A0F5YHV1</accession>
<dbReference type="RefSeq" id="WP_046278883.1">
    <property type="nucleotide sequence ID" value="NZ_LATL02000163.1"/>
</dbReference>
<name>A0A0F5YHV1_9CYAN</name>
<dbReference type="OrthoDB" id="464368at2"/>
<protein>
    <submittedName>
        <fullName evidence="1">Uncharacterized protein</fullName>
    </submittedName>
</protein>
<gene>
    <name evidence="1" type="ORF">WN50_12530</name>
</gene>
<comment type="caution">
    <text evidence="1">The sequence shown here is derived from an EMBL/GenBank/DDBJ whole genome shotgun (WGS) entry which is preliminary data.</text>
</comment>
<dbReference type="AlphaFoldDB" id="A0A0F5YHV1"/>
<dbReference type="Proteomes" id="UP000033607">
    <property type="component" value="Unassembled WGS sequence"/>
</dbReference>
<proteinExistence type="predicted"/>
<sequence>MQKCTTCPKTQCPFRSSEVKISGFSLFIVGCKISYRGEQIFDLSWLLAGKPIMRLRESQVKKALIKLKKNQIAS</sequence>
<evidence type="ECO:0000313" key="2">
    <source>
        <dbReference type="Proteomes" id="UP000033607"/>
    </source>
</evidence>
<reference evidence="1 2" key="1">
    <citation type="submission" date="2015-06" db="EMBL/GenBank/DDBJ databases">
        <title>Draft genome assembly of filamentous brackish cyanobacterium Limnoraphis robusta strain CS-951.</title>
        <authorList>
            <person name="Willis A."/>
            <person name="Parks M."/>
            <person name="Burford M.A."/>
        </authorList>
    </citation>
    <scope>NUCLEOTIDE SEQUENCE [LARGE SCALE GENOMIC DNA]</scope>
    <source>
        <strain evidence="1 2">CS-951</strain>
    </source>
</reference>